<name>A0A1M6FBB9_9BACT</name>
<keyword evidence="2" id="KW-0902">Two-component regulatory system</keyword>
<evidence type="ECO:0000256" key="2">
    <source>
        <dbReference type="ARBA" id="ARBA00023012"/>
    </source>
</evidence>
<keyword evidence="6" id="KW-1185">Reference proteome</keyword>
<dbReference type="GO" id="GO:0000160">
    <property type="term" value="P:phosphorelay signal transduction system"/>
    <property type="evidence" value="ECO:0007669"/>
    <property type="project" value="UniProtKB-KW"/>
</dbReference>
<dbReference type="InterPro" id="IPR011006">
    <property type="entry name" value="CheY-like_superfamily"/>
</dbReference>
<sequence length="127" mass="14499">MKILLVEDNLLNQKVVGFHLKKKNYEVLNVTNWRDALEKVKSNSFDLILMDIMLPEKNGFEITDEIRKWEAEKGINEGVPIVALTANTLDNDKEKCLNAGMNDYLPKPFSAEELYTVIEQLTGKGNE</sequence>
<evidence type="ECO:0000256" key="1">
    <source>
        <dbReference type="ARBA" id="ARBA00022553"/>
    </source>
</evidence>
<dbReference type="PROSITE" id="PS50110">
    <property type="entry name" value="RESPONSE_REGULATORY"/>
    <property type="match status" value="1"/>
</dbReference>
<evidence type="ECO:0000313" key="6">
    <source>
        <dbReference type="Proteomes" id="UP000184050"/>
    </source>
</evidence>
<dbReference type="SMART" id="SM00448">
    <property type="entry name" value="REC"/>
    <property type="match status" value="1"/>
</dbReference>
<dbReference type="Pfam" id="PF00072">
    <property type="entry name" value="Response_reg"/>
    <property type="match status" value="1"/>
</dbReference>
<accession>A0A1M6FBB9</accession>
<protein>
    <submittedName>
        <fullName evidence="5">Response regulator receiver domain-containing protein</fullName>
    </submittedName>
</protein>
<dbReference type="InterPro" id="IPR001789">
    <property type="entry name" value="Sig_transdc_resp-reg_receiver"/>
</dbReference>
<feature type="modified residue" description="4-aspartylphosphate" evidence="3">
    <location>
        <position position="51"/>
    </location>
</feature>
<dbReference type="CDD" id="cd17546">
    <property type="entry name" value="REC_hyHK_CKI1_RcsC-like"/>
    <property type="match status" value="1"/>
</dbReference>
<proteinExistence type="predicted"/>
<dbReference type="PANTHER" id="PTHR45339:SF1">
    <property type="entry name" value="HYBRID SIGNAL TRANSDUCTION HISTIDINE KINASE J"/>
    <property type="match status" value="1"/>
</dbReference>
<organism evidence="5 6">
    <name type="scientific">Tangfeifania diversioriginum</name>
    <dbReference type="NCBI Taxonomy" id="1168035"/>
    <lineage>
        <taxon>Bacteria</taxon>
        <taxon>Pseudomonadati</taxon>
        <taxon>Bacteroidota</taxon>
        <taxon>Bacteroidia</taxon>
        <taxon>Marinilabiliales</taxon>
        <taxon>Prolixibacteraceae</taxon>
        <taxon>Tangfeifania</taxon>
    </lineage>
</organism>
<reference evidence="5 6" key="1">
    <citation type="submission" date="2016-11" db="EMBL/GenBank/DDBJ databases">
        <authorList>
            <person name="Jaros S."/>
            <person name="Januszkiewicz K."/>
            <person name="Wedrychowicz H."/>
        </authorList>
    </citation>
    <scope>NUCLEOTIDE SEQUENCE [LARGE SCALE GENOMIC DNA]</scope>
    <source>
        <strain evidence="5 6">DSM 27063</strain>
    </source>
</reference>
<feature type="domain" description="Response regulatory" evidence="4">
    <location>
        <begin position="2"/>
        <end position="122"/>
    </location>
</feature>
<evidence type="ECO:0000256" key="3">
    <source>
        <dbReference type="PROSITE-ProRule" id="PRU00169"/>
    </source>
</evidence>
<gene>
    <name evidence="5" type="ORF">SAMN05444280_108101</name>
</gene>
<keyword evidence="1 3" id="KW-0597">Phosphoprotein</keyword>
<dbReference type="Proteomes" id="UP000184050">
    <property type="component" value="Unassembled WGS sequence"/>
</dbReference>
<evidence type="ECO:0000259" key="4">
    <source>
        <dbReference type="PROSITE" id="PS50110"/>
    </source>
</evidence>
<dbReference type="PANTHER" id="PTHR45339">
    <property type="entry name" value="HYBRID SIGNAL TRANSDUCTION HISTIDINE KINASE J"/>
    <property type="match status" value="1"/>
</dbReference>
<dbReference type="RefSeq" id="WP_073167817.1">
    <property type="nucleotide sequence ID" value="NZ_FQZE01000008.1"/>
</dbReference>
<dbReference type="AlphaFoldDB" id="A0A1M6FBB9"/>
<dbReference type="SUPFAM" id="SSF52172">
    <property type="entry name" value="CheY-like"/>
    <property type="match status" value="1"/>
</dbReference>
<dbReference type="Gene3D" id="3.40.50.2300">
    <property type="match status" value="1"/>
</dbReference>
<dbReference type="EMBL" id="FQZE01000008">
    <property type="protein sequence ID" value="SHI95000.1"/>
    <property type="molecule type" value="Genomic_DNA"/>
</dbReference>
<dbReference type="STRING" id="1168035.SAMN05444280_108101"/>
<evidence type="ECO:0000313" key="5">
    <source>
        <dbReference type="EMBL" id="SHI95000.1"/>
    </source>
</evidence>